<keyword evidence="2" id="KW-1185">Reference proteome</keyword>
<accession>A0A375AD14</accession>
<dbReference type="KEGG" id="daq:DAQ1742_03124"/>
<dbReference type="AlphaFoldDB" id="A0A375AD14"/>
<dbReference type="EMBL" id="LT615367">
    <property type="protein sequence ID" value="SLM63950.1"/>
    <property type="molecule type" value="Genomic_DNA"/>
</dbReference>
<gene>
    <name evidence="1" type="ORF">DAQ1742_03124</name>
</gene>
<protein>
    <submittedName>
        <fullName evidence="1">Uncharacterized protein</fullName>
    </submittedName>
</protein>
<organism evidence="1 2">
    <name type="scientific">Dickeya aquatica</name>
    <dbReference type="NCBI Taxonomy" id="1401087"/>
    <lineage>
        <taxon>Bacteria</taxon>
        <taxon>Pseudomonadati</taxon>
        <taxon>Pseudomonadota</taxon>
        <taxon>Gammaproteobacteria</taxon>
        <taxon>Enterobacterales</taxon>
        <taxon>Pectobacteriaceae</taxon>
        <taxon>Dickeya</taxon>
    </lineage>
</organism>
<proteinExistence type="predicted"/>
<evidence type="ECO:0000313" key="2">
    <source>
        <dbReference type="Proteomes" id="UP000294820"/>
    </source>
</evidence>
<dbReference type="Proteomes" id="UP000294820">
    <property type="component" value="Chromosome 1"/>
</dbReference>
<sequence>MGFVNYDASITLFTERVCHFFIEEIHFYKNILFFMKNNLLMLNDIGQDTRLSINKTLS</sequence>
<reference evidence="1 2" key="1">
    <citation type="submission" date="2016-09" db="EMBL/GenBank/DDBJ databases">
        <authorList>
            <person name="Reverchon S."/>
            <person name="Nasser W."/>
            <person name="Leonard S."/>
            <person name="Brochier C."/>
            <person name="Duprey A."/>
        </authorList>
    </citation>
    <scope>NUCLEOTIDE SEQUENCE [LARGE SCALE GENOMIC DNA]</scope>
    <source>
        <strain evidence="1 2">174/2</strain>
    </source>
</reference>
<name>A0A375AD14_9GAMM</name>
<evidence type="ECO:0000313" key="1">
    <source>
        <dbReference type="EMBL" id="SLM63950.1"/>
    </source>
</evidence>